<evidence type="ECO:0000256" key="1">
    <source>
        <dbReference type="ARBA" id="ARBA00004651"/>
    </source>
</evidence>
<keyword evidence="2" id="KW-1003">Cell membrane</keyword>
<evidence type="ECO:0000313" key="13">
    <source>
        <dbReference type="Proteomes" id="UP000542776"/>
    </source>
</evidence>
<sequence length="495" mass="49098">MLSAAPADFELVFSEPVTPLRMTLVGPDGASRDLPGPSATSATLTVPAPAGLVAGSHLLLWRVVSADGHPVGGTIRFALGAPSAVPPAAPADEPASVLVLVWASRLLVLAGLVFGIGGAVAGLLLGPRSAPARGPVRLALALGLAAVPLALLAQGLDALGAPLAAVAQPAVWHAGAATSLGSALALASAAMALALAATLRQRPANGTRLPKALSFAALLVAGFAVAASGHAANAAPQALMRPAVFIHALAMMLWIGALAPLAASLRGGASGGAAALRRFSRVIPAVVAALVASGAALAAVQLGSPGALWSTAYGRVLLAKLALLALLFALAAGNRHRLTPRVLTGETGATRTLRRVVGAEIALAVLVLGTAALWRFTPPPRVAAAIAAEPVTAHATGASLMADLALQPGRAGRASVSAMLMTIDYGPVAPADVAFTLAAPSGTTPPLRVAAVNGGDGFWRAEVTLPEGGIWRVAVEVGLGAGAPERLETVLKVRP</sequence>
<dbReference type="PANTHER" id="PTHR34820:SF4">
    <property type="entry name" value="INNER MEMBRANE PROTEIN YEBZ"/>
    <property type="match status" value="1"/>
</dbReference>
<dbReference type="GO" id="GO:0042597">
    <property type="term" value="C:periplasmic space"/>
    <property type="evidence" value="ECO:0007669"/>
    <property type="project" value="InterPro"/>
</dbReference>
<feature type="transmembrane region" description="Helical" evidence="9">
    <location>
        <begin position="138"/>
        <end position="156"/>
    </location>
</feature>
<feature type="transmembrane region" description="Helical" evidence="9">
    <location>
        <begin position="212"/>
        <end position="232"/>
    </location>
</feature>
<evidence type="ECO:0000256" key="9">
    <source>
        <dbReference type="SAM" id="Phobius"/>
    </source>
</evidence>
<dbReference type="EMBL" id="JACIEK010000010">
    <property type="protein sequence ID" value="MBB3999482.1"/>
    <property type="molecule type" value="Genomic_DNA"/>
</dbReference>
<dbReference type="GO" id="GO:0046688">
    <property type="term" value="P:response to copper ion"/>
    <property type="evidence" value="ECO:0007669"/>
    <property type="project" value="InterPro"/>
</dbReference>
<dbReference type="Pfam" id="PF05425">
    <property type="entry name" value="CopD"/>
    <property type="match status" value="1"/>
</dbReference>
<dbReference type="GO" id="GO:0006825">
    <property type="term" value="P:copper ion transport"/>
    <property type="evidence" value="ECO:0007669"/>
    <property type="project" value="InterPro"/>
</dbReference>
<comment type="subcellular location">
    <subcellularLocation>
        <location evidence="1">Cell membrane</location>
        <topology evidence="1">Multi-pass membrane protein</topology>
    </subcellularLocation>
</comment>
<dbReference type="GO" id="GO:0005886">
    <property type="term" value="C:plasma membrane"/>
    <property type="evidence" value="ECO:0007669"/>
    <property type="project" value="UniProtKB-SubCell"/>
</dbReference>
<keyword evidence="5" id="KW-0732">Signal</keyword>
<feature type="transmembrane region" description="Helical" evidence="9">
    <location>
        <begin position="353"/>
        <end position="374"/>
    </location>
</feature>
<keyword evidence="7" id="KW-0186">Copper</keyword>
<keyword evidence="6 9" id="KW-1133">Transmembrane helix</keyword>
<evidence type="ECO:0000256" key="7">
    <source>
        <dbReference type="ARBA" id="ARBA00023008"/>
    </source>
</evidence>
<dbReference type="InterPro" id="IPR014755">
    <property type="entry name" value="Cu-Rt/internalin_Ig-like"/>
</dbReference>
<dbReference type="PANTHER" id="PTHR34820">
    <property type="entry name" value="INNER MEMBRANE PROTEIN YEBZ"/>
    <property type="match status" value="1"/>
</dbReference>
<evidence type="ECO:0000256" key="3">
    <source>
        <dbReference type="ARBA" id="ARBA00022692"/>
    </source>
</evidence>
<gene>
    <name evidence="12" type="ORF">GGR04_003352</name>
</gene>
<accession>A0A7W6H6I6</accession>
<dbReference type="Proteomes" id="UP000542776">
    <property type="component" value="Unassembled WGS sequence"/>
</dbReference>
<dbReference type="InterPro" id="IPR007348">
    <property type="entry name" value="CopC_dom"/>
</dbReference>
<feature type="domain" description="Copper resistance protein D" evidence="11">
    <location>
        <begin position="274"/>
        <end position="374"/>
    </location>
</feature>
<dbReference type="InterPro" id="IPR014756">
    <property type="entry name" value="Ig_E-set"/>
</dbReference>
<dbReference type="GO" id="GO:0005507">
    <property type="term" value="F:copper ion binding"/>
    <property type="evidence" value="ECO:0007669"/>
    <property type="project" value="InterPro"/>
</dbReference>
<evidence type="ECO:0000256" key="8">
    <source>
        <dbReference type="ARBA" id="ARBA00023136"/>
    </source>
</evidence>
<keyword evidence="3 9" id="KW-0812">Transmembrane</keyword>
<evidence type="ECO:0000259" key="11">
    <source>
        <dbReference type="Pfam" id="PF05425"/>
    </source>
</evidence>
<keyword evidence="8 9" id="KW-0472">Membrane</keyword>
<keyword evidence="13" id="KW-1185">Reference proteome</keyword>
<evidence type="ECO:0000256" key="2">
    <source>
        <dbReference type="ARBA" id="ARBA00022475"/>
    </source>
</evidence>
<feature type="domain" description="CopC" evidence="10">
    <location>
        <begin position="2"/>
        <end position="78"/>
    </location>
</feature>
<evidence type="ECO:0000259" key="10">
    <source>
        <dbReference type="Pfam" id="PF04234"/>
    </source>
</evidence>
<dbReference type="SUPFAM" id="SSF81296">
    <property type="entry name" value="E set domains"/>
    <property type="match status" value="1"/>
</dbReference>
<comment type="caution">
    <text evidence="12">The sequence shown here is derived from an EMBL/GenBank/DDBJ whole genome shotgun (WGS) entry which is preliminary data.</text>
</comment>
<feature type="transmembrane region" description="Helical" evidence="9">
    <location>
        <begin position="244"/>
        <end position="262"/>
    </location>
</feature>
<evidence type="ECO:0000256" key="6">
    <source>
        <dbReference type="ARBA" id="ARBA00022989"/>
    </source>
</evidence>
<reference evidence="12 13" key="1">
    <citation type="submission" date="2020-08" db="EMBL/GenBank/DDBJ databases">
        <title>Genomic Encyclopedia of Type Strains, Phase IV (KMG-IV): sequencing the most valuable type-strain genomes for metagenomic binning, comparative biology and taxonomic classification.</title>
        <authorList>
            <person name="Goeker M."/>
        </authorList>
    </citation>
    <scope>NUCLEOTIDE SEQUENCE [LARGE SCALE GENOMIC DNA]</scope>
    <source>
        <strain evidence="12 13">DSM 102238</strain>
    </source>
</reference>
<keyword evidence="4" id="KW-0479">Metal-binding</keyword>
<organism evidence="12 13">
    <name type="scientific">Aureimonas pseudogalii</name>
    <dbReference type="NCBI Taxonomy" id="1744844"/>
    <lineage>
        <taxon>Bacteria</taxon>
        <taxon>Pseudomonadati</taxon>
        <taxon>Pseudomonadota</taxon>
        <taxon>Alphaproteobacteria</taxon>
        <taxon>Hyphomicrobiales</taxon>
        <taxon>Aurantimonadaceae</taxon>
        <taxon>Aureimonas</taxon>
    </lineage>
</organism>
<name>A0A7W6H6I6_9HYPH</name>
<feature type="transmembrane region" description="Helical" evidence="9">
    <location>
        <begin position="282"/>
        <end position="300"/>
    </location>
</feature>
<protein>
    <submittedName>
        <fullName evidence="12">Copper transport protein</fullName>
    </submittedName>
</protein>
<dbReference type="Pfam" id="PF04234">
    <property type="entry name" value="CopC"/>
    <property type="match status" value="1"/>
</dbReference>
<dbReference type="InterPro" id="IPR008457">
    <property type="entry name" value="Cu-R_CopD_dom"/>
</dbReference>
<dbReference type="AlphaFoldDB" id="A0A7W6H6I6"/>
<evidence type="ECO:0000256" key="5">
    <source>
        <dbReference type="ARBA" id="ARBA00022729"/>
    </source>
</evidence>
<evidence type="ECO:0000313" key="12">
    <source>
        <dbReference type="EMBL" id="MBB3999482.1"/>
    </source>
</evidence>
<feature type="transmembrane region" description="Helical" evidence="9">
    <location>
        <begin position="106"/>
        <end position="126"/>
    </location>
</feature>
<evidence type="ECO:0000256" key="4">
    <source>
        <dbReference type="ARBA" id="ARBA00022723"/>
    </source>
</evidence>
<dbReference type="InterPro" id="IPR032694">
    <property type="entry name" value="CopC/D"/>
</dbReference>
<dbReference type="Gene3D" id="2.60.40.1220">
    <property type="match status" value="1"/>
</dbReference>
<proteinExistence type="predicted"/>
<feature type="transmembrane region" description="Helical" evidence="9">
    <location>
        <begin position="312"/>
        <end position="332"/>
    </location>
</feature>
<feature type="transmembrane region" description="Helical" evidence="9">
    <location>
        <begin position="176"/>
        <end position="200"/>
    </location>
</feature>